<dbReference type="AlphaFoldDB" id="A0A4Q8AHI5"/>
<organism evidence="1 2">
    <name type="scientific">Microterricola gilva</name>
    <dbReference type="NCBI Taxonomy" id="393267"/>
    <lineage>
        <taxon>Bacteria</taxon>
        <taxon>Bacillati</taxon>
        <taxon>Actinomycetota</taxon>
        <taxon>Actinomycetes</taxon>
        <taxon>Micrococcales</taxon>
        <taxon>Microbacteriaceae</taxon>
        <taxon>Microterricola</taxon>
    </lineage>
</organism>
<dbReference type="Proteomes" id="UP000291483">
    <property type="component" value="Unassembled WGS sequence"/>
</dbReference>
<dbReference type="OrthoDB" id="3173471at2"/>
<evidence type="ECO:0000313" key="2">
    <source>
        <dbReference type="Proteomes" id="UP000291483"/>
    </source>
</evidence>
<evidence type="ECO:0008006" key="3">
    <source>
        <dbReference type="Google" id="ProtNLM"/>
    </source>
</evidence>
<name>A0A4Q8AHI5_9MICO</name>
<comment type="caution">
    <text evidence="1">The sequence shown here is derived from an EMBL/GenBank/DDBJ whole genome shotgun (WGS) entry which is preliminary data.</text>
</comment>
<proteinExistence type="predicted"/>
<dbReference type="EMBL" id="SHLC01000001">
    <property type="protein sequence ID" value="RZU63860.1"/>
    <property type="molecule type" value="Genomic_DNA"/>
</dbReference>
<reference evidence="1 2" key="1">
    <citation type="submission" date="2019-02" db="EMBL/GenBank/DDBJ databases">
        <title>Sequencing the genomes of 1000 actinobacteria strains.</title>
        <authorList>
            <person name="Klenk H.-P."/>
        </authorList>
    </citation>
    <scope>NUCLEOTIDE SEQUENCE [LARGE SCALE GENOMIC DNA]</scope>
    <source>
        <strain evidence="1 2">DSM 18319</strain>
    </source>
</reference>
<dbReference type="SUPFAM" id="SSF52980">
    <property type="entry name" value="Restriction endonuclease-like"/>
    <property type="match status" value="1"/>
</dbReference>
<dbReference type="InterPro" id="IPR011335">
    <property type="entry name" value="Restrct_endonuc-II-like"/>
</dbReference>
<keyword evidence="2" id="KW-1185">Reference proteome</keyword>
<evidence type="ECO:0000313" key="1">
    <source>
        <dbReference type="EMBL" id="RZU63860.1"/>
    </source>
</evidence>
<sequence length="311" mass="34142">MPQREPLPSALSGHPFTVSTARAAGVARGRLRAADLARPFYGVRTPVSAEDSALQRCRAFMPRMQPGQFFSHLSAARLWGAPLPDRFGAAEALHVSSFAPQRPPRTRGVVGHELRPGSATLTMRYGVPVTDPATTWVQLSTLLPPHELVAVGDHLVLDPVVLDPLDPRPFTSVAALTEQLAGHIGRGKRAATGALPRVRAGAESRPETLLRLLLVDAGLPEPRVNVTLHTADGRFLARVDLVYPAWHVGVEYDGDHHRENARQYEADMYRRERVALARWDVVYVRSRGLFVTPADTVERVRAALNRAGWRG</sequence>
<dbReference type="Gene3D" id="3.40.960.10">
    <property type="entry name" value="VSR Endonuclease"/>
    <property type="match status" value="1"/>
</dbReference>
<protein>
    <recommendedName>
        <fullName evidence="3">Very-short-patch-repair endonuclease</fullName>
    </recommendedName>
</protein>
<gene>
    <name evidence="1" type="ORF">EV379_0149</name>
</gene>
<accession>A0A4Q8AHI5</accession>
<dbReference type="RefSeq" id="WP_130504472.1">
    <property type="nucleotide sequence ID" value="NZ_SHLC01000001.1"/>
</dbReference>